<evidence type="ECO:0000313" key="2">
    <source>
        <dbReference type="Proteomes" id="UP000001194"/>
    </source>
</evidence>
<proteinExistence type="predicted"/>
<evidence type="ECO:0000313" key="1">
    <source>
        <dbReference type="EMBL" id="EDQ98209.1"/>
    </source>
</evidence>
<name>B0E4M0_LACBS</name>
<protein>
    <submittedName>
        <fullName evidence="1">Predicted protein</fullName>
    </submittedName>
</protein>
<sequence>MSTAYASASLRFRCCFVRQRYAAQFKSPRRRQTEFRGQGVWLISSYRKRRTPYRDCLHFKGRVRVCLSRMYALNQNLCTPKRARARPLERYALVLRRRDMRNTGAGAVDRPEDAVRIQSQLFLAYNGASQPIPAVPSQGQKKSKILLSLPLNLSSENQKSSEKRQKSGFSRRFLEVQLRAASPGFQTFRMHELEPVPKISCPTEEPFRTNLRLTS</sequence>
<dbReference type="EMBL" id="DS547460">
    <property type="protein sequence ID" value="EDQ98209.1"/>
    <property type="molecule type" value="Genomic_DNA"/>
</dbReference>
<dbReference type="InParanoid" id="B0E4M0"/>
<accession>B0E4M0</accession>
<keyword evidence="2" id="KW-1185">Reference proteome</keyword>
<dbReference type="AlphaFoldDB" id="B0E4M0"/>
<dbReference type="RefSeq" id="XP_001891138.1">
    <property type="nucleotide sequence ID" value="XM_001891103.1"/>
</dbReference>
<gene>
    <name evidence="1" type="ORF">LACBIDRAFT_296069</name>
</gene>
<dbReference type="Proteomes" id="UP000001194">
    <property type="component" value="Unassembled WGS sequence"/>
</dbReference>
<organism evidence="2">
    <name type="scientific">Laccaria bicolor (strain S238N-H82 / ATCC MYA-4686)</name>
    <name type="common">Bicoloured deceiver</name>
    <name type="synonym">Laccaria laccata var. bicolor</name>
    <dbReference type="NCBI Taxonomy" id="486041"/>
    <lineage>
        <taxon>Eukaryota</taxon>
        <taxon>Fungi</taxon>
        <taxon>Dikarya</taxon>
        <taxon>Basidiomycota</taxon>
        <taxon>Agaricomycotina</taxon>
        <taxon>Agaricomycetes</taxon>
        <taxon>Agaricomycetidae</taxon>
        <taxon>Agaricales</taxon>
        <taxon>Agaricineae</taxon>
        <taxon>Hydnangiaceae</taxon>
        <taxon>Laccaria</taxon>
    </lineage>
</organism>
<dbReference type="KEGG" id="lbc:LACBIDRAFT_296069"/>
<dbReference type="HOGENOM" id="CLU_1286017_0_0_1"/>
<feature type="non-terminal residue" evidence="1">
    <location>
        <position position="215"/>
    </location>
</feature>
<reference evidence="1 2" key="1">
    <citation type="journal article" date="2008" name="Nature">
        <title>The genome of Laccaria bicolor provides insights into mycorrhizal symbiosis.</title>
        <authorList>
            <person name="Martin F."/>
            <person name="Aerts A."/>
            <person name="Ahren D."/>
            <person name="Brun A."/>
            <person name="Danchin E.G.J."/>
            <person name="Duchaussoy F."/>
            <person name="Gibon J."/>
            <person name="Kohler A."/>
            <person name="Lindquist E."/>
            <person name="Pereda V."/>
            <person name="Salamov A."/>
            <person name="Shapiro H.J."/>
            <person name="Wuyts J."/>
            <person name="Blaudez D."/>
            <person name="Buee M."/>
            <person name="Brokstein P."/>
            <person name="Canbaeck B."/>
            <person name="Cohen D."/>
            <person name="Courty P.E."/>
            <person name="Coutinho P.M."/>
            <person name="Delaruelle C."/>
            <person name="Detter J.C."/>
            <person name="Deveau A."/>
            <person name="DiFazio S."/>
            <person name="Duplessis S."/>
            <person name="Fraissinet-Tachet L."/>
            <person name="Lucic E."/>
            <person name="Frey-Klett P."/>
            <person name="Fourrey C."/>
            <person name="Feussner I."/>
            <person name="Gay G."/>
            <person name="Grimwood J."/>
            <person name="Hoegger P.J."/>
            <person name="Jain P."/>
            <person name="Kilaru S."/>
            <person name="Labbe J."/>
            <person name="Lin Y.C."/>
            <person name="Legue V."/>
            <person name="Le Tacon F."/>
            <person name="Marmeisse R."/>
            <person name="Melayah D."/>
            <person name="Montanini B."/>
            <person name="Muratet M."/>
            <person name="Nehls U."/>
            <person name="Niculita-Hirzel H."/>
            <person name="Oudot-Le Secq M.P."/>
            <person name="Peter M."/>
            <person name="Quesneville H."/>
            <person name="Rajashekar B."/>
            <person name="Reich M."/>
            <person name="Rouhier N."/>
            <person name="Schmutz J."/>
            <person name="Yin T."/>
            <person name="Chalot M."/>
            <person name="Henrissat B."/>
            <person name="Kuees U."/>
            <person name="Lucas S."/>
            <person name="Van de Peer Y."/>
            <person name="Podila G.K."/>
            <person name="Polle A."/>
            <person name="Pukkila P.J."/>
            <person name="Richardson P.M."/>
            <person name="Rouze P."/>
            <person name="Sanders I.R."/>
            <person name="Stajich J.E."/>
            <person name="Tunlid A."/>
            <person name="Tuskan G."/>
            <person name="Grigoriev I.V."/>
        </authorList>
    </citation>
    <scope>NUCLEOTIDE SEQUENCE [LARGE SCALE GENOMIC DNA]</scope>
    <source>
        <strain evidence="2">S238N-H82 / ATCC MYA-4686</strain>
    </source>
</reference>
<dbReference type="GeneID" id="6086795"/>